<dbReference type="EMBL" id="NHSJ01000078">
    <property type="protein sequence ID" value="PPQ30459.1"/>
    <property type="molecule type" value="Genomic_DNA"/>
</dbReference>
<accession>A0A2S6N772</accession>
<evidence type="ECO:0000313" key="3">
    <source>
        <dbReference type="Proteomes" id="UP000239089"/>
    </source>
</evidence>
<feature type="domain" description="Putative Flp pilus-assembly TadG-like N-terminal" evidence="1">
    <location>
        <begin position="18"/>
        <end position="62"/>
    </location>
</feature>
<proteinExistence type="predicted"/>
<dbReference type="OrthoDB" id="7624353at2"/>
<dbReference type="RefSeq" id="WP_104508201.1">
    <property type="nucleotide sequence ID" value="NZ_JACIGC010000003.1"/>
</dbReference>
<organism evidence="2 3">
    <name type="scientific">Rhodoblastus sphagnicola</name>
    <dbReference type="NCBI Taxonomy" id="333368"/>
    <lineage>
        <taxon>Bacteria</taxon>
        <taxon>Pseudomonadati</taxon>
        <taxon>Pseudomonadota</taxon>
        <taxon>Alphaproteobacteria</taxon>
        <taxon>Hyphomicrobiales</taxon>
        <taxon>Rhodoblastaceae</taxon>
        <taxon>Rhodoblastus</taxon>
    </lineage>
</organism>
<comment type="caution">
    <text evidence="2">The sequence shown here is derived from an EMBL/GenBank/DDBJ whole genome shotgun (WGS) entry which is preliminary data.</text>
</comment>
<name>A0A2S6N772_9HYPH</name>
<evidence type="ECO:0000259" key="1">
    <source>
        <dbReference type="Pfam" id="PF13400"/>
    </source>
</evidence>
<reference evidence="2 3" key="1">
    <citation type="journal article" date="2018" name="Arch. Microbiol.">
        <title>New insights into the metabolic potential of the phototrophic purple bacterium Rhodopila globiformis DSM 161(T) from its draft genome sequence and evidence for a vanadium-dependent nitrogenase.</title>
        <authorList>
            <person name="Imhoff J.F."/>
            <person name="Rahn T."/>
            <person name="Kunzel S."/>
            <person name="Neulinger S.C."/>
        </authorList>
    </citation>
    <scope>NUCLEOTIDE SEQUENCE [LARGE SCALE GENOMIC DNA]</scope>
    <source>
        <strain evidence="2 3">DSM 16996</strain>
    </source>
</reference>
<protein>
    <recommendedName>
        <fullName evidence="1">Putative Flp pilus-assembly TadG-like N-terminal domain-containing protein</fullName>
    </recommendedName>
</protein>
<gene>
    <name evidence="2" type="ORF">CCR94_12535</name>
</gene>
<dbReference type="InterPro" id="IPR028087">
    <property type="entry name" value="Tad_N"/>
</dbReference>
<dbReference type="Pfam" id="PF13400">
    <property type="entry name" value="Tad"/>
    <property type="match status" value="1"/>
</dbReference>
<keyword evidence="3" id="KW-1185">Reference proteome</keyword>
<sequence>MNRLKPFKLKAMLADRNGNVAILFALAAIPLFIALAAAVDYARAAKARGEITAIADAAVLTGTTPAMMAQTAATATTAVTNMFTAQAQGISGLSYDPTKLTVSVVDTPMANYVQRTINVAYLAQVPNVFGAFTRAQSGFTVTSAATTSSAPNIDFYMLVDTSPSMELPATTQGVTDMVNQTHCAFACHETNMADTESKGYVGYGKIDSYTYAEKNGIALRIDNVRAAVKNVATSAYSTMTSNGANYRMAVYGFNYNFSQFQGLIDTTSANVATIQGNVSGLIPPLMASNNNLAGNQTYLYPTSASTYNSVVLGNSPLANDDAMTDFSYAMKQINTVMPNPGNGTNVSGDTPQGVLVIITDGVVDASLYSSTSCNVNTTLPYSNTYGSFTRCQAPIDTAMCTTIKNRGIRIAVLYTTYQPINGQYWYDTYVGPYISQVPANLQACASSPALYKEVTTDGDIKTELNNLFKKAVSTAPRLTN</sequence>
<evidence type="ECO:0000313" key="2">
    <source>
        <dbReference type="EMBL" id="PPQ30459.1"/>
    </source>
</evidence>
<dbReference type="AlphaFoldDB" id="A0A2S6N772"/>
<dbReference type="Proteomes" id="UP000239089">
    <property type="component" value="Unassembled WGS sequence"/>
</dbReference>